<keyword evidence="13" id="KW-1185">Reference proteome</keyword>
<dbReference type="GO" id="GO:0008270">
    <property type="term" value="F:zinc ion binding"/>
    <property type="evidence" value="ECO:0007669"/>
    <property type="project" value="UniProtKB-KW"/>
</dbReference>
<dbReference type="InterPro" id="IPR051979">
    <property type="entry name" value="B-box_zinc_finger"/>
</dbReference>
<dbReference type="GO" id="GO:0009640">
    <property type="term" value="P:photomorphogenesis"/>
    <property type="evidence" value="ECO:0007669"/>
    <property type="project" value="TreeGrafter"/>
</dbReference>
<keyword evidence="2" id="KW-0479">Metal-binding</keyword>
<keyword evidence="4 9" id="KW-0863">Zinc-finger</keyword>
<reference evidence="12" key="1">
    <citation type="journal article" date="2023" name="GigaByte">
        <title>Genome assembly of the bearded iris, Iris pallida Lam.</title>
        <authorList>
            <person name="Bruccoleri R.E."/>
            <person name="Oakeley E.J."/>
            <person name="Faust A.M.E."/>
            <person name="Altorfer M."/>
            <person name="Dessus-Babus S."/>
            <person name="Burckhardt D."/>
            <person name="Oertli M."/>
            <person name="Naumann U."/>
            <person name="Petersen F."/>
            <person name="Wong J."/>
        </authorList>
    </citation>
    <scope>NUCLEOTIDE SEQUENCE</scope>
    <source>
        <strain evidence="12">GSM-AAB239-AS_SAM_17_03QT</strain>
    </source>
</reference>
<comment type="caution">
    <text evidence="12">The sequence shown here is derived from an EMBL/GenBank/DDBJ whole genome shotgun (WGS) entry which is preliminary data.</text>
</comment>
<dbReference type="Pfam" id="PF00643">
    <property type="entry name" value="zf-B_box"/>
    <property type="match status" value="2"/>
</dbReference>
<sequence>MKVQCDVCGGHEASVFCCADEAALCQACDLRVHRANKLAGKHRRFALSSSPQSQPVCDICQEKRGFVFCQQDRAILCRDCDGPVHSANELTMKHSRFLLTGVRLSPAPIAEAEEDLTSNGSTSTGGASRNETNREKPAAAAAAESETGTSAAAAAAASAAAAAAVSADSSSISEYLIKMLPGYCVEDLLVDDAVTAAKDAFYKSNELMPFVEADLDCGGGGGGGGFGAGVEDLPIWVPHVPQAPQLNIFCGGGGGLSVHHNYHQHEETAVAKAAPQSYGAVKMGRERWSDDSFMVPQMNRTGHGSLSSKRHRTSSSAWDF</sequence>
<feature type="domain" description="B box-type" evidence="11">
    <location>
        <begin position="1"/>
        <end position="47"/>
    </location>
</feature>
<dbReference type="SMART" id="SM00336">
    <property type="entry name" value="BBOX"/>
    <property type="match status" value="2"/>
</dbReference>
<dbReference type="AlphaFoldDB" id="A0AAX6H9H4"/>
<evidence type="ECO:0000259" key="11">
    <source>
        <dbReference type="PROSITE" id="PS50119"/>
    </source>
</evidence>
<organism evidence="12 13">
    <name type="scientific">Iris pallida</name>
    <name type="common">Sweet iris</name>
    <dbReference type="NCBI Taxonomy" id="29817"/>
    <lineage>
        <taxon>Eukaryota</taxon>
        <taxon>Viridiplantae</taxon>
        <taxon>Streptophyta</taxon>
        <taxon>Embryophyta</taxon>
        <taxon>Tracheophyta</taxon>
        <taxon>Spermatophyta</taxon>
        <taxon>Magnoliopsida</taxon>
        <taxon>Liliopsida</taxon>
        <taxon>Asparagales</taxon>
        <taxon>Iridaceae</taxon>
        <taxon>Iridoideae</taxon>
        <taxon>Irideae</taxon>
        <taxon>Iris</taxon>
    </lineage>
</organism>
<proteinExistence type="predicted"/>
<dbReference type="PANTHER" id="PTHR31832">
    <property type="entry name" value="B-BOX ZINC FINGER PROTEIN 22"/>
    <property type="match status" value="1"/>
</dbReference>
<dbReference type="PROSITE" id="PS50119">
    <property type="entry name" value="ZF_BBOX"/>
    <property type="match status" value="2"/>
</dbReference>
<evidence type="ECO:0000256" key="4">
    <source>
        <dbReference type="ARBA" id="ARBA00022771"/>
    </source>
</evidence>
<evidence type="ECO:0000256" key="8">
    <source>
        <dbReference type="ARBA" id="ARBA00023242"/>
    </source>
</evidence>
<name>A0AAX6H9H4_IRIPA</name>
<evidence type="ECO:0000256" key="6">
    <source>
        <dbReference type="ARBA" id="ARBA00023015"/>
    </source>
</evidence>
<feature type="region of interest" description="Disordered" evidence="10">
    <location>
        <begin position="299"/>
        <end position="320"/>
    </location>
</feature>
<evidence type="ECO:0000256" key="2">
    <source>
        <dbReference type="ARBA" id="ARBA00022723"/>
    </source>
</evidence>
<dbReference type="InterPro" id="IPR000315">
    <property type="entry name" value="Znf_B-box"/>
</dbReference>
<dbReference type="GO" id="GO:0005634">
    <property type="term" value="C:nucleus"/>
    <property type="evidence" value="ECO:0007669"/>
    <property type="project" value="UniProtKB-SubCell"/>
</dbReference>
<evidence type="ECO:0000313" key="12">
    <source>
        <dbReference type="EMBL" id="KAJ6837679.1"/>
    </source>
</evidence>
<keyword evidence="6" id="KW-0805">Transcription regulation</keyword>
<evidence type="ECO:0000256" key="9">
    <source>
        <dbReference type="PROSITE-ProRule" id="PRU00024"/>
    </source>
</evidence>
<keyword evidence="3" id="KW-0677">Repeat</keyword>
<feature type="compositionally biased region" description="Low complexity" evidence="10">
    <location>
        <begin position="117"/>
        <end position="126"/>
    </location>
</feature>
<evidence type="ECO:0000256" key="1">
    <source>
        <dbReference type="ARBA" id="ARBA00004123"/>
    </source>
</evidence>
<keyword evidence="8" id="KW-0539">Nucleus</keyword>
<dbReference type="CDD" id="cd19821">
    <property type="entry name" value="Bbox1_BBX-like"/>
    <property type="match status" value="2"/>
</dbReference>
<feature type="region of interest" description="Disordered" evidence="10">
    <location>
        <begin position="112"/>
        <end position="145"/>
    </location>
</feature>
<dbReference type="InterPro" id="IPR049808">
    <property type="entry name" value="CONSTANS-like_Bbox1"/>
</dbReference>
<evidence type="ECO:0000256" key="7">
    <source>
        <dbReference type="ARBA" id="ARBA00023163"/>
    </source>
</evidence>
<dbReference type="GO" id="GO:0006355">
    <property type="term" value="P:regulation of DNA-templated transcription"/>
    <property type="evidence" value="ECO:0007669"/>
    <property type="project" value="TreeGrafter"/>
</dbReference>
<gene>
    <name evidence="12" type="ORF">M6B38_120465</name>
</gene>
<keyword evidence="5" id="KW-0862">Zinc</keyword>
<dbReference type="EMBL" id="JANAVB010011301">
    <property type="protein sequence ID" value="KAJ6837679.1"/>
    <property type="molecule type" value="Genomic_DNA"/>
</dbReference>
<evidence type="ECO:0000256" key="3">
    <source>
        <dbReference type="ARBA" id="ARBA00022737"/>
    </source>
</evidence>
<comment type="subcellular location">
    <subcellularLocation>
        <location evidence="1">Nucleus</location>
    </subcellularLocation>
</comment>
<dbReference type="FunFam" id="3.30.160.60:FF:000856">
    <property type="entry name" value="B-box zinc finger protein 21"/>
    <property type="match status" value="1"/>
</dbReference>
<feature type="domain" description="B box-type" evidence="11">
    <location>
        <begin position="52"/>
        <end position="99"/>
    </location>
</feature>
<reference evidence="12" key="2">
    <citation type="submission" date="2023-04" db="EMBL/GenBank/DDBJ databases">
        <authorList>
            <person name="Bruccoleri R.E."/>
            <person name="Oakeley E.J."/>
            <person name="Faust A.-M."/>
            <person name="Dessus-Babus S."/>
            <person name="Altorfer M."/>
            <person name="Burckhardt D."/>
            <person name="Oertli M."/>
            <person name="Naumann U."/>
            <person name="Petersen F."/>
            <person name="Wong J."/>
        </authorList>
    </citation>
    <scope>NUCLEOTIDE SEQUENCE</scope>
    <source>
        <strain evidence="12">GSM-AAB239-AS_SAM_17_03QT</strain>
        <tissue evidence="12">Leaf</tissue>
    </source>
</reference>
<accession>A0AAX6H9H4</accession>
<dbReference type="PANTHER" id="PTHR31832:SF52">
    <property type="entry name" value="B-BOX ZINC FINGER PROTEIN 21"/>
    <property type="match status" value="1"/>
</dbReference>
<dbReference type="Proteomes" id="UP001140949">
    <property type="component" value="Unassembled WGS sequence"/>
</dbReference>
<evidence type="ECO:0000313" key="13">
    <source>
        <dbReference type="Proteomes" id="UP001140949"/>
    </source>
</evidence>
<keyword evidence="7" id="KW-0804">Transcription</keyword>
<protein>
    <submittedName>
        <fullName evidence="12">Salt tolerance-like protein</fullName>
    </submittedName>
</protein>
<dbReference type="GO" id="GO:0000976">
    <property type="term" value="F:transcription cis-regulatory region binding"/>
    <property type="evidence" value="ECO:0007669"/>
    <property type="project" value="UniProtKB-ARBA"/>
</dbReference>
<evidence type="ECO:0000256" key="5">
    <source>
        <dbReference type="ARBA" id="ARBA00022833"/>
    </source>
</evidence>
<evidence type="ECO:0000256" key="10">
    <source>
        <dbReference type="SAM" id="MobiDB-lite"/>
    </source>
</evidence>
<dbReference type="Gene3D" id="3.30.160.60">
    <property type="entry name" value="Classic Zinc Finger"/>
    <property type="match status" value="1"/>
</dbReference>